<dbReference type="Proteomes" id="UP000031246">
    <property type="component" value="Unassembled WGS sequence"/>
</dbReference>
<evidence type="ECO:0000313" key="3">
    <source>
        <dbReference type="Proteomes" id="UP000031246"/>
    </source>
</evidence>
<evidence type="ECO:0000256" key="1">
    <source>
        <dbReference type="SAM" id="Coils"/>
    </source>
</evidence>
<keyword evidence="3" id="KW-1185">Reference proteome</keyword>
<dbReference type="Pfam" id="PF09903">
    <property type="entry name" value="DUF2130"/>
    <property type="match status" value="1"/>
</dbReference>
<proteinExistence type="predicted"/>
<dbReference type="RefSeq" id="WP_039479925.1">
    <property type="nucleotide sequence ID" value="NZ_JSYN01000027.1"/>
</dbReference>
<organism evidence="2 3">
    <name type="scientific">Pedobacter kyungheensis</name>
    <dbReference type="NCBI Taxonomy" id="1069985"/>
    <lineage>
        <taxon>Bacteria</taxon>
        <taxon>Pseudomonadati</taxon>
        <taxon>Bacteroidota</taxon>
        <taxon>Sphingobacteriia</taxon>
        <taxon>Sphingobacteriales</taxon>
        <taxon>Sphingobacteriaceae</taxon>
        <taxon>Pedobacter</taxon>
    </lineage>
</organism>
<dbReference type="OrthoDB" id="9765972at2"/>
<dbReference type="EMBL" id="JSYN01000027">
    <property type="protein sequence ID" value="KIA91732.1"/>
    <property type="molecule type" value="Genomic_DNA"/>
</dbReference>
<dbReference type="AlphaFoldDB" id="A0A0C1FF98"/>
<evidence type="ECO:0008006" key="4">
    <source>
        <dbReference type="Google" id="ProtNLM"/>
    </source>
</evidence>
<dbReference type="InterPro" id="IPR019219">
    <property type="entry name" value="DUF2130"/>
</dbReference>
<evidence type="ECO:0000313" key="2">
    <source>
        <dbReference type="EMBL" id="KIA91732.1"/>
    </source>
</evidence>
<feature type="coiled-coil region" evidence="1">
    <location>
        <begin position="85"/>
        <end position="191"/>
    </location>
</feature>
<keyword evidence="1" id="KW-0175">Coiled coil</keyword>
<sequence length="416" mass="48439">MPTEIKCPNCAHVFPMEEAMAEDYKKELREKMVTFTKQKDEEYQRKLAAIENEKQQQQKAFDVKLAEEKVKLKDDLEGNLRKSIAADFETKLQMLEGNAKDNEEKLKLAREKELEFLRREQSLKLKEEEMELAFQRKMQEQRNELVEQIRKQEAEKNSIKETEHQLRLKELEKQLDDQKKLAEEMKRKAEQGSMQLQGEVQELILEELLRSNFPFDLIDEVGKGVRGADCVQVVRNQFGQECGKIIYESKRTKDFGGDWIEKLKKDMRSMGVDVAVIVSQCYPKGMSSFGQRDGVWICSFEEVNAVAYVLRDGILRLASAMKSQENRGDKMHMLYDYLTGVEFSEQWKAIREGFMSMKLSIQRERDAMERLWKAREKQLEKVLLNATHIRGSIEGIAGSDSIQLSLTDEDDALLLE</sequence>
<protein>
    <recommendedName>
        <fullName evidence="4">Caldesmon</fullName>
    </recommendedName>
</protein>
<name>A0A0C1FF98_9SPHI</name>
<gene>
    <name evidence="2" type="ORF">OC25_20485</name>
</gene>
<feature type="coiled-coil region" evidence="1">
    <location>
        <begin position="33"/>
        <end position="60"/>
    </location>
</feature>
<reference evidence="2 3" key="1">
    <citation type="submission" date="2014-10" db="EMBL/GenBank/DDBJ databases">
        <title>Pedobacter Kyungheensis.</title>
        <authorList>
            <person name="Anderson B.M."/>
            <person name="Newman J.D."/>
        </authorList>
    </citation>
    <scope>NUCLEOTIDE SEQUENCE [LARGE SCALE GENOMIC DNA]</scope>
    <source>
        <strain evidence="2 3">KACC 16221</strain>
    </source>
</reference>
<comment type="caution">
    <text evidence="2">The sequence shown here is derived from an EMBL/GenBank/DDBJ whole genome shotgun (WGS) entry which is preliminary data.</text>
</comment>
<accession>A0A0C1FF98</accession>